<protein>
    <recommendedName>
        <fullName evidence="4">Ras modification protein ERF4</fullName>
    </recommendedName>
</protein>
<gene>
    <name evidence="8" type="ORF">DSTB1V02_LOCUS11836</name>
</gene>
<dbReference type="InterPro" id="IPR019383">
    <property type="entry name" value="Golgin_A_7/ERF4"/>
</dbReference>
<dbReference type="GO" id="GO:0002178">
    <property type="term" value="C:palmitoyltransferase complex"/>
    <property type="evidence" value="ECO:0007669"/>
    <property type="project" value="TreeGrafter"/>
</dbReference>
<dbReference type="AlphaFoldDB" id="A0A7R9ADI8"/>
<comment type="subcellular location">
    <subcellularLocation>
        <location evidence="1">Endoplasmic reticulum membrane</location>
        <topology evidence="1">Peripheral membrane protein</topology>
    </subcellularLocation>
</comment>
<dbReference type="Proteomes" id="UP000677054">
    <property type="component" value="Unassembled WGS sequence"/>
</dbReference>
<comment type="subunit">
    <text evidence="3">Interacts with ERF2.</text>
</comment>
<evidence type="ECO:0000256" key="5">
    <source>
        <dbReference type="ARBA" id="ARBA00022824"/>
    </source>
</evidence>
<keyword evidence="5" id="KW-0256">Endoplasmic reticulum</keyword>
<dbReference type="EMBL" id="LR903604">
    <property type="protein sequence ID" value="CAD7252075.1"/>
    <property type="molecule type" value="Genomic_DNA"/>
</dbReference>
<evidence type="ECO:0000259" key="7">
    <source>
        <dbReference type="Pfam" id="PF10256"/>
    </source>
</evidence>
<dbReference type="GO" id="GO:0006612">
    <property type="term" value="P:protein targeting to membrane"/>
    <property type="evidence" value="ECO:0007669"/>
    <property type="project" value="TreeGrafter"/>
</dbReference>
<reference evidence="8" key="1">
    <citation type="submission" date="2020-11" db="EMBL/GenBank/DDBJ databases">
        <authorList>
            <person name="Tran Van P."/>
        </authorList>
    </citation>
    <scope>NUCLEOTIDE SEQUENCE</scope>
</reference>
<evidence type="ECO:0000256" key="2">
    <source>
        <dbReference type="ARBA" id="ARBA00007732"/>
    </source>
</evidence>
<organism evidence="8">
    <name type="scientific">Darwinula stevensoni</name>
    <dbReference type="NCBI Taxonomy" id="69355"/>
    <lineage>
        <taxon>Eukaryota</taxon>
        <taxon>Metazoa</taxon>
        <taxon>Ecdysozoa</taxon>
        <taxon>Arthropoda</taxon>
        <taxon>Crustacea</taxon>
        <taxon>Oligostraca</taxon>
        <taxon>Ostracoda</taxon>
        <taxon>Podocopa</taxon>
        <taxon>Podocopida</taxon>
        <taxon>Darwinulocopina</taxon>
        <taxon>Darwinuloidea</taxon>
        <taxon>Darwinulidae</taxon>
        <taxon>Darwinula</taxon>
    </lineage>
</organism>
<comment type="similarity">
    <text evidence="2">Belongs to the ERF4 family.</text>
</comment>
<dbReference type="OrthoDB" id="2190159at2759"/>
<evidence type="ECO:0000313" key="8">
    <source>
        <dbReference type="EMBL" id="CAD7252075.1"/>
    </source>
</evidence>
<sequence>MANQHVPNTIGCQKVFVQRDYSNGTAVHFQTKFPQELEGKISQELFMSSINEINAVFAEAETLTCSSYWEGCFACLTGFLLLLCMETTYEKNLRKLSRTIHRLNKQWYEHGLLLCNPMERGLRVIEIAILSPPQNSGG</sequence>
<keyword evidence="6" id="KW-0472">Membrane</keyword>
<evidence type="ECO:0000256" key="1">
    <source>
        <dbReference type="ARBA" id="ARBA00004406"/>
    </source>
</evidence>
<dbReference type="Pfam" id="PF10256">
    <property type="entry name" value="Erf4"/>
    <property type="match status" value="1"/>
</dbReference>
<dbReference type="GO" id="GO:0005789">
    <property type="term" value="C:endoplasmic reticulum membrane"/>
    <property type="evidence" value="ECO:0007669"/>
    <property type="project" value="UniProtKB-SubCell"/>
</dbReference>
<dbReference type="PANTHER" id="PTHR13254:SF0">
    <property type="entry name" value="GOLGIN SUBFAMILY A MEMBER 7_ERF4 DOMAIN-CONTAINING PROTEIN"/>
    <property type="match status" value="1"/>
</dbReference>
<evidence type="ECO:0000256" key="6">
    <source>
        <dbReference type="ARBA" id="ARBA00023136"/>
    </source>
</evidence>
<dbReference type="PANTHER" id="PTHR13254">
    <property type="entry name" value="GOLGI AUTOANTIGEN, GOLGIN SUBFAMILY A, 7"/>
    <property type="match status" value="1"/>
</dbReference>
<proteinExistence type="inferred from homology"/>
<dbReference type="InterPro" id="IPR051371">
    <property type="entry name" value="Ras_palmitoyltransferase"/>
</dbReference>
<evidence type="ECO:0000256" key="4">
    <source>
        <dbReference type="ARBA" id="ARBA00018463"/>
    </source>
</evidence>
<name>A0A7R9ADI8_9CRUS</name>
<evidence type="ECO:0000313" key="9">
    <source>
        <dbReference type="Proteomes" id="UP000677054"/>
    </source>
</evidence>
<evidence type="ECO:0000256" key="3">
    <source>
        <dbReference type="ARBA" id="ARBA00011396"/>
    </source>
</evidence>
<accession>A0A7R9ADI8</accession>
<feature type="domain" description="Golgin subfamily A member 7/ERF4" evidence="7">
    <location>
        <begin position="15"/>
        <end position="126"/>
    </location>
</feature>
<keyword evidence="9" id="KW-1185">Reference proteome</keyword>
<dbReference type="EMBL" id="CAJPEV010004087">
    <property type="protein sequence ID" value="CAG0901149.1"/>
    <property type="molecule type" value="Genomic_DNA"/>
</dbReference>